<evidence type="ECO:0000256" key="11">
    <source>
        <dbReference type="ARBA" id="ARBA00023170"/>
    </source>
</evidence>
<dbReference type="OrthoDB" id="10016939at2759"/>
<keyword evidence="8" id="KW-0811">Translocation</keyword>
<gene>
    <name evidence="13" type="primary">TOM22</name>
    <name evidence="13" type="ORF">MVES_001741</name>
</gene>
<organism evidence="13 14">
    <name type="scientific">Malassezia vespertilionis</name>
    <dbReference type="NCBI Taxonomy" id="2020962"/>
    <lineage>
        <taxon>Eukaryota</taxon>
        <taxon>Fungi</taxon>
        <taxon>Dikarya</taxon>
        <taxon>Basidiomycota</taxon>
        <taxon>Ustilaginomycotina</taxon>
        <taxon>Malasseziomycetes</taxon>
        <taxon>Malasseziales</taxon>
        <taxon>Malasseziaceae</taxon>
        <taxon>Malassezia</taxon>
    </lineage>
</organism>
<feature type="region of interest" description="Disordered" evidence="12">
    <location>
        <begin position="1"/>
        <end position="45"/>
    </location>
</feature>
<evidence type="ECO:0000256" key="6">
    <source>
        <dbReference type="ARBA" id="ARBA00022927"/>
    </source>
</evidence>
<dbReference type="Proteomes" id="UP000232875">
    <property type="component" value="Unassembled WGS sequence"/>
</dbReference>
<evidence type="ECO:0000256" key="5">
    <source>
        <dbReference type="ARBA" id="ARBA00022787"/>
    </source>
</evidence>
<keyword evidence="9" id="KW-0496">Mitochondrion</keyword>
<keyword evidence="6" id="KW-0653">Protein transport</keyword>
<comment type="similarity">
    <text evidence="2">Belongs to the Tom22 family.</text>
</comment>
<dbReference type="InterPro" id="IPR005683">
    <property type="entry name" value="Tom22"/>
</dbReference>
<dbReference type="GeneID" id="80901348"/>
<dbReference type="Pfam" id="PF04281">
    <property type="entry name" value="Tom22"/>
    <property type="match status" value="1"/>
</dbReference>
<evidence type="ECO:0000256" key="7">
    <source>
        <dbReference type="ARBA" id="ARBA00022989"/>
    </source>
</evidence>
<keyword evidence="7" id="KW-1133">Transmembrane helix</keyword>
<dbReference type="EMBL" id="KZ454989">
    <property type="protein sequence ID" value="PKI84540.1"/>
    <property type="molecule type" value="Genomic_DNA"/>
</dbReference>
<keyword evidence="3" id="KW-0813">Transport</keyword>
<feature type="compositionally biased region" description="Polar residues" evidence="12">
    <location>
        <begin position="132"/>
        <end position="143"/>
    </location>
</feature>
<keyword evidence="4" id="KW-0812">Transmembrane</keyword>
<keyword evidence="10" id="KW-0472">Membrane</keyword>
<evidence type="ECO:0000256" key="4">
    <source>
        <dbReference type="ARBA" id="ARBA00022692"/>
    </source>
</evidence>
<evidence type="ECO:0000256" key="8">
    <source>
        <dbReference type="ARBA" id="ARBA00023010"/>
    </source>
</evidence>
<evidence type="ECO:0000313" key="14">
    <source>
        <dbReference type="Proteomes" id="UP000232875"/>
    </source>
</evidence>
<proteinExistence type="inferred from homology"/>
<dbReference type="PANTHER" id="PTHR12504">
    <property type="entry name" value="MITOCHONDRIAL IMPORT RECEPTOR SUBUNIT TOM22"/>
    <property type="match status" value="1"/>
</dbReference>
<protein>
    <submittedName>
        <fullName evidence="13">Tom22p</fullName>
    </submittedName>
</protein>
<keyword evidence="11" id="KW-0675">Receptor</keyword>
<feature type="compositionally biased region" description="Basic and acidic residues" evidence="12">
    <location>
        <begin position="1"/>
        <end position="13"/>
    </location>
</feature>
<name>A0A2N1JDA0_9BASI</name>
<evidence type="ECO:0000256" key="10">
    <source>
        <dbReference type="ARBA" id="ARBA00023136"/>
    </source>
</evidence>
<reference evidence="13 14" key="1">
    <citation type="submission" date="2017-10" db="EMBL/GenBank/DDBJ databases">
        <title>A novel species of cold-tolerant Malassezia isolated from bats.</title>
        <authorList>
            <person name="Lorch J.M."/>
            <person name="Palmer J.M."/>
            <person name="Vanderwolf K.J."/>
            <person name="Schmidt K.Z."/>
            <person name="Verant M.L."/>
            <person name="Weller T.J."/>
            <person name="Blehert D.S."/>
        </authorList>
    </citation>
    <scope>NUCLEOTIDE SEQUENCE [LARGE SCALE GENOMIC DNA]</scope>
    <source>
        <strain evidence="13 14">NWHC:44797-103</strain>
    </source>
</reference>
<keyword evidence="14" id="KW-1185">Reference proteome</keyword>
<feature type="compositionally biased region" description="Polar residues" evidence="12">
    <location>
        <begin position="156"/>
        <end position="167"/>
    </location>
</feature>
<evidence type="ECO:0000256" key="9">
    <source>
        <dbReference type="ARBA" id="ARBA00023128"/>
    </source>
</evidence>
<evidence type="ECO:0000256" key="1">
    <source>
        <dbReference type="ARBA" id="ARBA00004572"/>
    </source>
</evidence>
<comment type="subcellular location">
    <subcellularLocation>
        <location evidence="1">Mitochondrion outer membrane</location>
        <topology evidence="1">Single-pass membrane protein</topology>
    </subcellularLocation>
</comment>
<keyword evidence="5" id="KW-1000">Mitochondrion outer membrane</keyword>
<evidence type="ECO:0000256" key="12">
    <source>
        <dbReference type="SAM" id="MobiDB-lite"/>
    </source>
</evidence>
<sequence length="167" mass="18127">MVRIEEVQDEAVKQRQNGSTAPFDDDKDWEATDGESDDDVSDDEVTERGVVLRDETLWDRIYALKDIISPSTRAFLGKTWHSTVAYSTMGGWVAGKLIWVGVTSALLVGLPFALAVEDEGRVFAQEKELMGQQSGQPAITEQQGDALAQGAVSPGGTVNQSLRPPGF</sequence>
<dbReference type="STRING" id="2020962.A0A2N1JDA0"/>
<accession>A0A2N1JDA0</accession>
<dbReference type="AlphaFoldDB" id="A0A2N1JDA0"/>
<feature type="region of interest" description="Disordered" evidence="12">
    <location>
        <begin position="132"/>
        <end position="167"/>
    </location>
</feature>
<dbReference type="RefSeq" id="XP_056062655.1">
    <property type="nucleotide sequence ID" value="XM_056206680.1"/>
</dbReference>
<feature type="compositionally biased region" description="Acidic residues" evidence="12">
    <location>
        <begin position="23"/>
        <end position="45"/>
    </location>
</feature>
<dbReference type="CDD" id="cd22884">
    <property type="entry name" value="TOM22"/>
    <property type="match status" value="1"/>
</dbReference>
<evidence type="ECO:0000256" key="2">
    <source>
        <dbReference type="ARBA" id="ARBA00009874"/>
    </source>
</evidence>
<dbReference type="PANTHER" id="PTHR12504:SF0">
    <property type="entry name" value="MITOCHONDRIAL IMPORT RECEPTOR SUBUNIT TOM22 HOMOLOG"/>
    <property type="match status" value="1"/>
</dbReference>
<evidence type="ECO:0000256" key="3">
    <source>
        <dbReference type="ARBA" id="ARBA00022448"/>
    </source>
</evidence>
<dbReference type="GO" id="GO:0006886">
    <property type="term" value="P:intracellular protein transport"/>
    <property type="evidence" value="ECO:0007669"/>
    <property type="project" value="InterPro"/>
</dbReference>
<evidence type="ECO:0000313" key="13">
    <source>
        <dbReference type="EMBL" id="PKI84540.1"/>
    </source>
</evidence>
<dbReference type="GO" id="GO:0005741">
    <property type="term" value="C:mitochondrial outer membrane"/>
    <property type="evidence" value="ECO:0007669"/>
    <property type="project" value="UniProtKB-SubCell"/>
</dbReference>